<dbReference type="Proteomes" id="UP001152795">
    <property type="component" value="Unassembled WGS sequence"/>
</dbReference>
<gene>
    <name evidence="10" type="ORF">PACLA_8A038832</name>
</gene>
<keyword evidence="7" id="KW-0238">DNA-binding</keyword>
<evidence type="ECO:0000259" key="9">
    <source>
        <dbReference type="Pfam" id="PF03175"/>
    </source>
</evidence>
<dbReference type="GO" id="GO:0003677">
    <property type="term" value="F:DNA binding"/>
    <property type="evidence" value="ECO:0007669"/>
    <property type="project" value="UniProtKB-KW"/>
</dbReference>
<comment type="caution">
    <text evidence="10">The sequence shown here is derived from an EMBL/GenBank/DDBJ whole genome shotgun (WGS) entry which is preliminary data.</text>
</comment>
<evidence type="ECO:0000256" key="3">
    <source>
        <dbReference type="ARBA" id="ARBA00022679"/>
    </source>
</evidence>
<protein>
    <recommendedName>
        <fullName evidence="2">DNA-directed DNA polymerase</fullName>
        <ecNumber evidence="2">2.7.7.7</ecNumber>
    </recommendedName>
</protein>
<keyword evidence="6" id="KW-0239">DNA-directed DNA polymerase</keyword>
<comment type="catalytic activity">
    <reaction evidence="8">
        <text>DNA(n) + a 2'-deoxyribonucleoside 5'-triphosphate = DNA(n+1) + diphosphate</text>
        <dbReference type="Rhea" id="RHEA:22508"/>
        <dbReference type="Rhea" id="RHEA-COMP:17339"/>
        <dbReference type="Rhea" id="RHEA-COMP:17340"/>
        <dbReference type="ChEBI" id="CHEBI:33019"/>
        <dbReference type="ChEBI" id="CHEBI:61560"/>
        <dbReference type="ChEBI" id="CHEBI:173112"/>
        <dbReference type="EC" id="2.7.7.7"/>
    </reaction>
</comment>
<dbReference type="Gene3D" id="3.90.1600.10">
    <property type="entry name" value="Palm domain of DNA polymerase"/>
    <property type="match status" value="1"/>
</dbReference>
<proteinExistence type="inferred from homology"/>
<dbReference type="InterPro" id="IPR027417">
    <property type="entry name" value="P-loop_NTPase"/>
</dbReference>
<dbReference type="EMBL" id="CACRXK020016873">
    <property type="protein sequence ID" value="CAB4030437.1"/>
    <property type="molecule type" value="Genomic_DNA"/>
</dbReference>
<dbReference type="SUPFAM" id="SSF52540">
    <property type="entry name" value="P-loop containing nucleoside triphosphate hydrolases"/>
    <property type="match status" value="1"/>
</dbReference>
<dbReference type="OrthoDB" id="5600037at2759"/>
<feature type="domain" description="DNA-directed DNA polymerase family B mitochondria/virus" evidence="9">
    <location>
        <begin position="64"/>
        <end position="229"/>
    </location>
</feature>
<dbReference type="PRINTS" id="PR00106">
    <property type="entry name" value="DNAPOLB"/>
</dbReference>
<dbReference type="PANTHER" id="PTHR33568">
    <property type="entry name" value="DNA POLYMERASE"/>
    <property type="match status" value="1"/>
</dbReference>
<accession>A0A7D9L9T6</accession>
<evidence type="ECO:0000256" key="8">
    <source>
        <dbReference type="ARBA" id="ARBA00049244"/>
    </source>
</evidence>
<evidence type="ECO:0000256" key="4">
    <source>
        <dbReference type="ARBA" id="ARBA00022695"/>
    </source>
</evidence>
<evidence type="ECO:0000256" key="1">
    <source>
        <dbReference type="ARBA" id="ARBA00005755"/>
    </source>
</evidence>
<dbReference type="Pfam" id="PF03175">
    <property type="entry name" value="DNA_pol_B_2"/>
    <property type="match status" value="2"/>
</dbReference>
<dbReference type="GO" id="GO:0006260">
    <property type="term" value="P:DNA replication"/>
    <property type="evidence" value="ECO:0007669"/>
    <property type="project" value="UniProtKB-KW"/>
</dbReference>
<keyword evidence="4" id="KW-0548">Nucleotidyltransferase</keyword>
<keyword evidence="11" id="KW-1185">Reference proteome</keyword>
<dbReference type="EC" id="2.7.7.7" evidence="2"/>
<dbReference type="InterPro" id="IPR023211">
    <property type="entry name" value="DNA_pol_palm_dom_sf"/>
</dbReference>
<dbReference type="GO" id="GO:0000166">
    <property type="term" value="F:nucleotide binding"/>
    <property type="evidence" value="ECO:0007669"/>
    <property type="project" value="InterPro"/>
</dbReference>
<evidence type="ECO:0000256" key="6">
    <source>
        <dbReference type="ARBA" id="ARBA00022932"/>
    </source>
</evidence>
<dbReference type="Gene3D" id="3.40.50.300">
    <property type="entry name" value="P-loop containing nucleotide triphosphate hydrolases"/>
    <property type="match status" value="1"/>
</dbReference>
<name>A0A7D9L9T6_PARCT</name>
<feature type="domain" description="DNA-directed DNA polymerase family B mitochondria/virus" evidence="9">
    <location>
        <begin position="249"/>
        <end position="360"/>
    </location>
</feature>
<evidence type="ECO:0000313" key="11">
    <source>
        <dbReference type="Proteomes" id="UP001152795"/>
    </source>
</evidence>
<evidence type="ECO:0000256" key="5">
    <source>
        <dbReference type="ARBA" id="ARBA00022705"/>
    </source>
</evidence>
<keyword evidence="5" id="KW-0235">DNA replication</keyword>
<dbReference type="InterPro" id="IPR006172">
    <property type="entry name" value="DNA-dir_DNA_pol_B"/>
</dbReference>
<reference evidence="10" key="1">
    <citation type="submission" date="2020-04" db="EMBL/GenBank/DDBJ databases">
        <authorList>
            <person name="Alioto T."/>
            <person name="Alioto T."/>
            <person name="Gomez Garrido J."/>
        </authorList>
    </citation>
    <scope>NUCLEOTIDE SEQUENCE</scope>
    <source>
        <strain evidence="10">A484AB</strain>
    </source>
</reference>
<evidence type="ECO:0000256" key="2">
    <source>
        <dbReference type="ARBA" id="ARBA00012417"/>
    </source>
</evidence>
<organism evidence="10 11">
    <name type="scientific">Paramuricea clavata</name>
    <name type="common">Red gorgonian</name>
    <name type="synonym">Violescent sea-whip</name>
    <dbReference type="NCBI Taxonomy" id="317549"/>
    <lineage>
        <taxon>Eukaryota</taxon>
        <taxon>Metazoa</taxon>
        <taxon>Cnidaria</taxon>
        <taxon>Anthozoa</taxon>
        <taxon>Octocorallia</taxon>
        <taxon>Malacalcyonacea</taxon>
        <taxon>Plexauridae</taxon>
        <taxon>Paramuricea</taxon>
    </lineage>
</organism>
<dbReference type="InterPro" id="IPR043502">
    <property type="entry name" value="DNA/RNA_pol_sf"/>
</dbReference>
<dbReference type="GO" id="GO:0003887">
    <property type="term" value="F:DNA-directed DNA polymerase activity"/>
    <property type="evidence" value="ECO:0007669"/>
    <property type="project" value="UniProtKB-KW"/>
</dbReference>
<dbReference type="SUPFAM" id="SSF56672">
    <property type="entry name" value="DNA/RNA polymerases"/>
    <property type="match status" value="1"/>
</dbReference>
<evidence type="ECO:0000256" key="7">
    <source>
        <dbReference type="ARBA" id="ARBA00023125"/>
    </source>
</evidence>
<dbReference type="InterPro" id="IPR004868">
    <property type="entry name" value="DNA-dir_DNA_pol_B_mt/vir"/>
</dbReference>
<comment type="similarity">
    <text evidence="1">Belongs to the DNA polymerase type-B family.</text>
</comment>
<keyword evidence="3" id="KW-0808">Transferase</keyword>
<dbReference type="AlphaFoldDB" id="A0A7D9L9T6"/>
<sequence length="738" mass="85860">MVVNETFYTLRERTRRLTEEFKRQGYVVVEMWECDFIRDNKLTQHGLKLLRQRDFFINIHLNPRDALFGGRVSPAVMYAESGDKKIRYYDFTSLYPFVQKKYQYPTQHPTIIRGVENCARYNIDHIFGLIKCKILPPTNLLFPVLPYRATKLTFPLCRTCADTLCDACTHVDEEERILFGTWTSVEIQTALQHGYVIREIYEMYNYEHREKIFDTYVNMFIKLKQESSGVPRHCYDDDTGEIDDAKVNEYVAEYLKHEGVKLDANKITYNPGQRTVMKALLNSLWGKLAQNEDTAVVSFIDEFEELLQLVNDNSIDVTSLDFISDDVARTTHRKTGSLITLPNRNVVIASFATAYARLELFKILHCLQEDVLYYDTDSVIYVENVAKGHVLKTGSYLWQLTDELVDKKASEKWIELFSAAGPKAYSYRTNEYIYTHDDGAREKKRDEITHVKGFTLKGDTKKKSHLKVLRNVYEIEKRKFAHVTRNLHAQIIKLLMFKRLRKNFVLHSGNNLKCCTIPFEHPFMMMVCGPSQSGKSYFIENIIKNHEKLITPRIDKLIYLYTVDKYDSIKQHIRDNKQTSTLKTFEFIDCNQGIPSMEIIKEKLGENTLLVLDDLMVVATTDTTNLRHLNNIASRDSHHSNTFVIYVCQNLNFGSGKLRNCRVNSQYHIMCKSLTDCRDVEMIATNKKINQNKLHKILEDVGKKQYGYIVFDGCPKGYDNARVRTGIFPNDETVIYDV</sequence>
<dbReference type="PANTHER" id="PTHR33568:SF3">
    <property type="entry name" value="DNA-DIRECTED DNA POLYMERASE"/>
    <property type="match status" value="1"/>
</dbReference>
<evidence type="ECO:0000313" key="10">
    <source>
        <dbReference type="EMBL" id="CAB4030437.1"/>
    </source>
</evidence>